<sequence>MPKFQELSGYAAAIAPVIDAAHVNVHAAARRSAIELAETSGVTPGFLVDLRFVLPLRSLTRPELGTIYRYGDAELGLQEHLREGTLTEDGDGVLRLTDKGLKFIHGLYDLHAAAAERVWAGYDLPELAGLVGRVLDRAERVPGGALELMAPPYEPEEGPPGLLLFNRIAALRYHRADAHAVAWREAGLSVAEIVGMKDGPLRARIEAETNVRAAAPYRILSEDERRILYDGLMDLV</sequence>
<evidence type="ECO:0000313" key="2">
    <source>
        <dbReference type="Proteomes" id="UP001603978"/>
    </source>
</evidence>
<dbReference type="RefSeq" id="WP_393174729.1">
    <property type="nucleotide sequence ID" value="NZ_JBICRM010000039.1"/>
</dbReference>
<proteinExistence type="predicted"/>
<name>A0ABW7AQK7_9ACTN</name>
<protein>
    <submittedName>
        <fullName evidence="1">Uncharacterized protein</fullName>
    </submittedName>
</protein>
<dbReference type="EMBL" id="JBICRM010000039">
    <property type="protein sequence ID" value="MFG1709700.1"/>
    <property type="molecule type" value="Genomic_DNA"/>
</dbReference>
<keyword evidence="2" id="KW-1185">Reference proteome</keyword>
<evidence type="ECO:0000313" key="1">
    <source>
        <dbReference type="EMBL" id="MFG1709700.1"/>
    </source>
</evidence>
<organism evidence="1 2">
    <name type="scientific">Nonomuraea marmarensis</name>
    <dbReference type="NCBI Taxonomy" id="3351344"/>
    <lineage>
        <taxon>Bacteria</taxon>
        <taxon>Bacillati</taxon>
        <taxon>Actinomycetota</taxon>
        <taxon>Actinomycetes</taxon>
        <taxon>Streptosporangiales</taxon>
        <taxon>Streptosporangiaceae</taxon>
        <taxon>Nonomuraea</taxon>
    </lineage>
</organism>
<accession>A0ABW7AQK7</accession>
<reference evidence="1 2" key="1">
    <citation type="submission" date="2024-10" db="EMBL/GenBank/DDBJ databases">
        <authorList>
            <person name="Topkara A.R."/>
            <person name="Saygin H."/>
        </authorList>
    </citation>
    <scope>NUCLEOTIDE SEQUENCE [LARGE SCALE GENOMIC DNA]</scope>
    <source>
        <strain evidence="1 2">M3C6</strain>
    </source>
</reference>
<dbReference type="Proteomes" id="UP001603978">
    <property type="component" value="Unassembled WGS sequence"/>
</dbReference>
<gene>
    <name evidence="1" type="ORF">ACFLIM_41620</name>
</gene>
<comment type="caution">
    <text evidence="1">The sequence shown here is derived from an EMBL/GenBank/DDBJ whole genome shotgun (WGS) entry which is preliminary data.</text>
</comment>